<name>A0A9D7XQ80_9BACT</name>
<dbReference type="AlphaFoldDB" id="A0A9D7XQ80"/>
<gene>
    <name evidence="2" type="ORF">IPP15_23970</name>
</gene>
<evidence type="ECO:0000313" key="3">
    <source>
        <dbReference type="Proteomes" id="UP000808337"/>
    </source>
</evidence>
<dbReference type="Proteomes" id="UP000808337">
    <property type="component" value="Unassembled WGS sequence"/>
</dbReference>
<organism evidence="2 3">
    <name type="scientific">Candidatus Opimibacter skivensis</name>
    <dbReference type="NCBI Taxonomy" id="2982028"/>
    <lineage>
        <taxon>Bacteria</taxon>
        <taxon>Pseudomonadati</taxon>
        <taxon>Bacteroidota</taxon>
        <taxon>Saprospiria</taxon>
        <taxon>Saprospirales</taxon>
        <taxon>Saprospiraceae</taxon>
        <taxon>Candidatus Opimibacter</taxon>
    </lineage>
</organism>
<proteinExistence type="predicted"/>
<evidence type="ECO:0000259" key="1">
    <source>
        <dbReference type="Pfam" id="PF12770"/>
    </source>
</evidence>
<dbReference type="InterPro" id="IPR024983">
    <property type="entry name" value="CHAT_dom"/>
</dbReference>
<comment type="caution">
    <text evidence="2">The sequence shown here is derived from an EMBL/GenBank/DDBJ whole genome shotgun (WGS) entry which is preliminary data.</text>
</comment>
<accession>A0A9D7XQ80</accession>
<reference evidence="2 3" key="1">
    <citation type="submission" date="2020-10" db="EMBL/GenBank/DDBJ databases">
        <title>Connecting structure to function with the recovery of over 1000 high-quality activated sludge metagenome-assembled genomes encoding full-length rRNA genes using long-read sequencing.</title>
        <authorList>
            <person name="Singleton C.M."/>
            <person name="Petriglieri F."/>
            <person name="Kristensen J.M."/>
            <person name="Kirkegaard R.H."/>
            <person name="Michaelsen T.Y."/>
            <person name="Andersen M.H."/>
            <person name="Karst S.M."/>
            <person name="Dueholm M.S."/>
            <person name="Nielsen P.H."/>
            <person name="Albertsen M."/>
        </authorList>
    </citation>
    <scope>NUCLEOTIDE SEQUENCE [LARGE SCALE GENOMIC DNA]</scope>
    <source>
        <strain evidence="2">Ribe_18-Q3-R11-54_MAXAC.273</strain>
    </source>
</reference>
<protein>
    <submittedName>
        <fullName evidence="2">CHAT domain-containing protein</fullName>
    </submittedName>
</protein>
<evidence type="ECO:0000313" key="2">
    <source>
        <dbReference type="EMBL" id="MBK9985359.1"/>
    </source>
</evidence>
<dbReference type="Pfam" id="PF12770">
    <property type="entry name" value="CHAT"/>
    <property type="match status" value="1"/>
</dbReference>
<sequence length="581" mass="65282">MDVISLAFANDRTNPLLTLQEEDNNLFKILSPRQLKQHYILMRDSYASIETVTNTIAQAKDQLRIFLYSGHAGRDKLVLEGQSADAAGIAYLLGQCPNLQLVFLNGCSTKGQVYNLLQKGIPVIIATSAPIEDKKASEFSSRFFQAMNDQCSIKEAFELAKGELITRHPDIKADIYNILDEPGTKADESLWGLYVLPEKAISLEWKLNANAESTPVGNFVPNELLIDTLMVSLAPYREEIKKMVDDEDAGATKSILDKREAILRAIPHPVSEQLRKLLVDEEPGSGGQTFYNQVGLSRLQQIIIIYNTLIELLGFTILADLWEIAVNGEKLTIADAVKAKLKEFFLSSVGGTSTQKFLDLMSTAKQIMDASGKKCFIEELHALSDTYDSKGPLYDAVSYLEFAQNKAAEKALPAEEAKEICINSEQKLAELFKHLGFVTNYIMASIKDIDVLKYKRFLKTKYKHNVVKLEQRFVGLAVNQEIEEDALDSNSVLIIKKDQPKLSLNLSPFIIDENAFDDKASIAKLYFFDRFDKASGTYVYKHVYKPLDAPLLIQQQKNFKVLRDQFDAFSNSVFQQPLQNL</sequence>
<feature type="domain" description="CHAT" evidence="1">
    <location>
        <begin position="40"/>
        <end position="169"/>
    </location>
</feature>
<dbReference type="EMBL" id="JADKGY010000035">
    <property type="protein sequence ID" value="MBK9985359.1"/>
    <property type="molecule type" value="Genomic_DNA"/>
</dbReference>